<evidence type="ECO:0000256" key="1">
    <source>
        <dbReference type="ARBA" id="ARBA00004141"/>
    </source>
</evidence>
<dbReference type="InterPro" id="IPR000719">
    <property type="entry name" value="Prot_kinase_dom"/>
</dbReference>
<dbReference type="GO" id="GO:0005886">
    <property type="term" value="C:plasma membrane"/>
    <property type="evidence" value="ECO:0007669"/>
    <property type="project" value="UniProtKB-SubCell"/>
</dbReference>
<comment type="similarity">
    <text evidence="5">Belongs to the RLP family.</text>
</comment>
<dbReference type="InterPro" id="IPR013210">
    <property type="entry name" value="LRR_N_plant-typ"/>
</dbReference>
<evidence type="ECO:0000256" key="17">
    <source>
        <dbReference type="ARBA" id="ARBA00022777"/>
    </source>
</evidence>
<evidence type="ECO:0000256" key="6">
    <source>
        <dbReference type="ARBA" id="ARBA00012513"/>
    </source>
</evidence>
<evidence type="ECO:0000256" key="14">
    <source>
        <dbReference type="ARBA" id="ARBA00022729"/>
    </source>
</evidence>
<dbReference type="InterPro" id="IPR003663">
    <property type="entry name" value="Sugar/inositol_transpt"/>
</dbReference>
<keyword evidence="13 27" id="KW-0812">Transmembrane</keyword>
<keyword evidence="15" id="KW-0677">Repeat</keyword>
<dbReference type="InterPro" id="IPR005828">
    <property type="entry name" value="MFS_sugar_transport-like"/>
</dbReference>
<evidence type="ECO:0000256" key="8">
    <source>
        <dbReference type="ARBA" id="ARBA00022475"/>
    </source>
</evidence>
<dbReference type="PROSITE" id="PS00216">
    <property type="entry name" value="SUGAR_TRANSPORT_1"/>
    <property type="match status" value="1"/>
</dbReference>
<feature type="binding site" evidence="25">
    <location>
        <position position="2091"/>
    </location>
    <ligand>
        <name>ATP</name>
        <dbReference type="ChEBI" id="CHEBI:30616"/>
    </ligand>
</feature>
<evidence type="ECO:0000256" key="26">
    <source>
        <dbReference type="SAM" id="MobiDB-lite"/>
    </source>
</evidence>
<dbReference type="SUPFAM" id="SSF56112">
    <property type="entry name" value="Protein kinase-like (PK-like)"/>
    <property type="match status" value="2"/>
</dbReference>
<keyword evidence="9" id="KW-0723">Serine/threonine-protein kinase</keyword>
<evidence type="ECO:0000256" key="25">
    <source>
        <dbReference type="PROSITE-ProRule" id="PRU10141"/>
    </source>
</evidence>
<dbReference type="Gene3D" id="3.30.200.20">
    <property type="entry name" value="Phosphorylase Kinase, domain 1"/>
    <property type="match status" value="2"/>
</dbReference>
<evidence type="ECO:0000256" key="15">
    <source>
        <dbReference type="ARBA" id="ARBA00022737"/>
    </source>
</evidence>
<dbReference type="InterPro" id="IPR036259">
    <property type="entry name" value="MFS_trans_sf"/>
</dbReference>
<evidence type="ECO:0000256" key="21">
    <source>
        <dbReference type="ARBA" id="ARBA00023170"/>
    </source>
</evidence>
<evidence type="ECO:0000313" key="30">
    <source>
        <dbReference type="EMBL" id="VFU32022.1"/>
    </source>
</evidence>
<feature type="compositionally biased region" description="Acidic residues" evidence="26">
    <location>
        <begin position="1"/>
        <end position="10"/>
    </location>
</feature>
<dbReference type="InterPro" id="IPR032675">
    <property type="entry name" value="LRR_dom_sf"/>
</dbReference>
<keyword evidence="14" id="KW-0732">Signal</keyword>
<dbReference type="PANTHER" id="PTHR27000:SF781">
    <property type="entry name" value="PROTEIN KINASE DOMAIN-CONTAINING PROTEIN"/>
    <property type="match status" value="1"/>
</dbReference>
<evidence type="ECO:0000256" key="27">
    <source>
        <dbReference type="SAM" id="Phobius"/>
    </source>
</evidence>
<feature type="binding site" evidence="25">
    <location>
        <position position="1189"/>
    </location>
    <ligand>
        <name>ATP</name>
        <dbReference type="ChEBI" id="CHEBI:30616"/>
    </ligand>
</feature>
<dbReference type="FunFam" id="3.80.10.10:FF:000317">
    <property type="entry name" value="Inactive leucine-rich repeat receptor-like protein kinase"/>
    <property type="match status" value="2"/>
</dbReference>
<evidence type="ECO:0000256" key="2">
    <source>
        <dbReference type="ARBA" id="ARBA00004162"/>
    </source>
</evidence>
<dbReference type="PROSITE" id="PS00217">
    <property type="entry name" value="SUGAR_TRANSPORT_2"/>
    <property type="match status" value="1"/>
</dbReference>
<feature type="region of interest" description="Disordered" evidence="26">
    <location>
        <begin position="2362"/>
        <end position="2389"/>
    </location>
</feature>
<dbReference type="Pfam" id="PF08263">
    <property type="entry name" value="LRRNT_2"/>
    <property type="match status" value="2"/>
</dbReference>
<comment type="subcellular location">
    <subcellularLocation>
        <location evidence="2">Cell membrane</location>
        <topology evidence="2">Single-pass membrane protein</topology>
    </subcellularLocation>
    <subcellularLocation>
        <location evidence="1">Membrane</location>
        <topology evidence="1">Multi-pass membrane protein</topology>
    </subcellularLocation>
    <subcellularLocation>
        <location evidence="3">Membrane</location>
        <topology evidence="3">Single-pass type I membrane protein</topology>
    </subcellularLocation>
</comment>
<evidence type="ECO:0000256" key="19">
    <source>
        <dbReference type="ARBA" id="ARBA00022989"/>
    </source>
</evidence>
<feature type="transmembrane region" description="Helical" evidence="27">
    <location>
        <begin position="155"/>
        <end position="173"/>
    </location>
</feature>
<evidence type="ECO:0000256" key="9">
    <source>
        <dbReference type="ARBA" id="ARBA00022527"/>
    </source>
</evidence>
<keyword evidence="7" id="KW-0813">Transport</keyword>
<feature type="transmembrane region" description="Helical" evidence="27">
    <location>
        <begin position="1105"/>
        <end position="1128"/>
    </location>
</feature>
<keyword evidence="11" id="KW-0433">Leucine-rich repeat</keyword>
<evidence type="ECO:0000256" key="11">
    <source>
        <dbReference type="ARBA" id="ARBA00022614"/>
    </source>
</evidence>
<feature type="transmembrane region" description="Helical" evidence="27">
    <location>
        <begin position="2007"/>
        <end position="2030"/>
    </location>
</feature>
<organism evidence="30">
    <name type="scientific">Salix viminalis</name>
    <name type="common">Common osier</name>
    <name type="synonym">Basket willow</name>
    <dbReference type="NCBI Taxonomy" id="40686"/>
    <lineage>
        <taxon>Eukaryota</taxon>
        <taxon>Viridiplantae</taxon>
        <taxon>Streptophyta</taxon>
        <taxon>Embryophyta</taxon>
        <taxon>Tracheophyta</taxon>
        <taxon>Spermatophyta</taxon>
        <taxon>Magnoliopsida</taxon>
        <taxon>eudicotyledons</taxon>
        <taxon>Gunneridae</taxon>
        <taxon>Pentapetalae</taxon>
        <taxon>rosids</taxon>
        <taxon>fabids</taxon>
        <taxon>Malpighiales</taxon>
        <taxon>Salicaceae</taxon>
        <taxon>Saliceae</taxon>
        <taxon>Salix</taxon>
    </lineage>
</organism>
<keyword evidence="16 25" id="KW-0547">Nucleotide-binding</keyword>
<dbReference type="InterPro" id="IPR020846">
    <property type="entry name" value="MFS_dom"/>
</dbReference>
<keyword evidence="8" id="KW-1003">Cell membrane</keyword>
<dbReference type="CDD" id="cd14066">
    <property type="entry name" value="STKc_IRAK"/>
    <property type="match status" value="1"/>
</dbReference>
<sequence>MAGDGIEEGLESATSPLLPGEKSTSSSATRNRHSITPVLVCSTLVALCGSFTYGCSVGYSSPAESGIMEDLRPLCFSILIFWFDSDNRRNGRSNFKWEDGRSRRSKRRWLSIAFAKKAWCLDIGRFLVGVAIGILTYVVPVYISEITPKNLRGRFTSANQLLVCCGFAVTYFVGSIVSWRALSLLATIPSILQIVCLFFVPESPRWLAKLGRQKEFEASLQRLRGAESDISEEAVDIRDAIEILKQTSAETRTLELFQRRYAYVIIVGEGLILLQTFGGNSAVSYYLGTIFAKANVSTSSGPIIFALLQIPTSIATVLLMDSFGRRTLLMVSATTSCLCLFLVGLSFCFQESHNLKELTPILTLVGILGFGIGFTIGMSGIPWVIMAEIFPVNVKASAGSLMVLTSWASSWVVTDILHLHWNVCFNYFIRVEVGARDEGKDIRRNTININHPNPWKKPFPREPGSYGFHFAFSLCCCFSFSIIIPNCTSSDEGSCFEPLHRQRSTAFVTIDPSNTLSSWSSTSSPCNWTRVSCSQVNQRVTGLDLSGLRLRGSVSPHIGNLSYLRSLHLQQNQFTGVIPDQIGSLSRLSVLNMSHNSISGPIPLNLTKCLNLQILDLMQNEISGAIPEELSSLKSLEILRLGGNNLSGTIPPSLANISSLLTLNLATNNLGGLIPADFGRLKNLKHLDLSVNNLTGTVPLSLYNISSLVILAVALNQLQGEIPDDVGDRLPNLLNFNFCFNKFTGSIPRSLHNVTNIQSIRVSFNLLSGYVPSGLGNLPELKTYIISYNLIKSSGDEGLNFLTSLVNSSHLNFLAIDSNLLEGPIPESIGNLSSSLRKLYLGKNRIHGRIPASIRHLRSLALLHISYTYVSGEIPPEIGELTNLQELHLAANKMSGRIPNSLGKLQKLNVIDLSANELVGSVPTTFVNFQQLVSIDLSSNRLNGSIPKEVFSLSSLSKILNLSSNQLTGPLPQEIKGLENVAAVDFSHNHLTGSIPDTIGSWKSLEKLFMDDNMFSGAIPATLGDVKGLEILDLSSNQISGMIPNNLGKLQALQLLNLSFNDLEGLLPKEGAFGNLSRIHVEGNSKLCLDLTCWNSQQGKRTSTAIYIVIASIAAVAVCSVIAVLLCVRKRKGKVMPGANSIKLQHPTITYRELCKATGSFDTGNLIGKGSFGSVYKAELGDGTAVAVKVLDNEKYGSWKSFVAECEALKNVRHRNLIKLVTSCSSIDARGFQFVALVYDYMHNGSLEEWIKGSKRRLDGGLLTILERLNVAIDVACAVDYLHHDCEIPVVHCDLKPSNVLFDKDMTAKVGDFGLAKLLAERGADQQSITSTGGLRGSIGYIPPAGSLVVLTSWASSWCPRERESYGFHFAFSLCCCFSFSIIIPNCTSSDEGSCFEPLHRQRSTAFVITDPSSTLSSWNSSSSPCNWTRVRCNQVHQRVIGLDLSGLRLTGSVSPHIGNLSFLRSLHLQENQFAGVIPDQIGSLSRLSVLNMSHNSISGSIPLNLTKCLNLQILDLMQNEISGAIPEELSSLKSLEILNLGKNNLSGTIPPSFANISTLLTLDLATNNIGGLIPADFGRLKNLKHLDLSINNLTGTVPLSLYNISSLVFLAVASNQLRGEIPDDVGDRLPNLLSFNFCINKFTGSIPRSLHNLTNIQTIRMAHNLLSGYVPSGLGNLPELLMYNIGYNQIKSSGSGDEGLNFLTSLVNSSHLNFLAIDGNLLEGPIPESIGNLSSSLRSLYLGGNRIHGRIPASIRHLRSLALLNISYNYVSGEIPPEIGELTNLQGLHLAANKISGRIPNSLGKLQKLNVIDLSANELVGSVPTTFVNFQQLVSIDLSSNRLNGSIPKEIFSLSSLSKTLNLSSNQLTGPLPQEIKGLENVAAVDFSHNHVSGSIPDTIGSWKSLQKLFMDDNMFSGAIPATLGDVKGLEILDLSSNQISGTIPNNLEKLQALQLLNLSFNDLEGLLPREGAFTNLSRIHVEGNSKLCVDLTCWNNQHGKRTSTAIYIVIASIAAVAVCSVIAVLLFVRKRKGKIMPGANSIKLQHPTITYRELRKATGSFDTGNLIGKGSFGSVYKAELGDGTAAAVKVLDNEKYGSWKSFLAECEALKNVRHRNLIKLVTSCSSIDAKGFQFVALVYDYMHNGSLEEWIKGSKRRLDGGLLNILERLNVAIDVACAVDYLHHDCEIPVVHCDLKPSNVLFDKDMTAKVGDFGLAKLLAERGADQQSITSTGGLRGSIGYIPPEYGLGVQPSTSGDVYSYGVMLLELFTGKSPTNEAFSGGLSIIKWVQSDFPANIEQVVDPELLLSIQDFQPDARFTSREKQRECLISVLGVGLSCTADSPDQRADMRDSLQKLKTARDTLLKPPLDHKPDLDLEAGIGESSMKP</sequence>
<evidence type="ECO:0000259" key="28">
    <source>
        <dbReference type="PROSITE" id="PS50011"/>
    </source>
</evidence>
<evidence type="ECO:0000256" key="3">
    <source>
        <dbReference type="ARBA" id="ARBA00004479"/>
    </source>
</evidence>
<dbReference type="FunFam" id="3.80.10.10:FF:000095">
    <property type="entry name" value="LRR receptor-like serine/threonine-protein kinase GSO1"/>
    <property type="match status" value="1"/>
</dbReference>
<evidence type="ECO:0000256" key="12">
    <source>
        <dbReference type="ARBA" id="ARBA00022679"/>
    </source>
</evidence>
<feature type="compositionally biased region" description="Basic and acidic residues" evidence="26">
    <location>
        <begin position="2362"/>
        <end position="2376"/>
    </location>
</feature>
<dbReference type="Gene3D" id="3.80.10.10">
    <property type="entry name" value="Ribonuclease Inhibitor"/>
    <property type="match status" value="7"/>
</dbReference>
<dbReference type="InterPro" id="IPR008271">
    <property type="entry name" value="Ser/Thr_kinase_AS"/>
</dbReference>
<proteinExistence type="inferred from homology"/>
<accession>A0A6N2L435</accession>
<keyword evidence="19 27" id="KW-1133">Transmembrane helix</keyword>
<keyword evidence="10" id="KW-0597">Phosphoprotein</keyword>
<evidence type="ECO:0000256" key="16">
    <source>
        <dbReference type="ARBA" id="ARBA00022741"/>
    </source>
</evidence>
<dbReference type="Pfam" id="PF00083">
    <property type="entry name" value="Sugar_tr"/>
    <property type="match status" value="1"/>
</dbReference>
<protein>
    <recommendedName>
        <fullName evidence="6">non-specific serine/threonine protein kinase</fullName>
        <ecNumber evidence="6">2.7.11.1</ecNumber>
    </recommendedName>
</protein>
<feature type="domain" description="Major facilitator superfamily (MFS) profile" evidence="29">
    <location>
        <begin position="1"/>
        <end position="491"/>
    </location>
</feature>
<dbReference type="InterPro" id="IPR011009">
    <property type="entry name" value="Kinase-like_dom_sf"/>
</dbReference>
<dbReference type="FunFam" id="3.80.10.10:FF:000275">
    <property type="entry name" value="Leucine-rich repeat receptor-like protein kinase"/>
    <property type="match status" value="1"/>
</dbReference>
<dbReference type="PROSITE" id="PS50850">
    <property type="entry name" value="MFS"/>
    <property type="match status" value="1"/>
</dbReference>
<dbReference type="PRINTS" id="PR00171">
    <property type="entry name" value="SUGRTRNSPORT"/>
</dbReference>
<comment type="catalytic activity">
    <reaction evidence="23">
        <text>L-threonyl-[protein] + ATP = O-phospho-L-threonyl-[protein] + ADP + H(+)</text>
        <dbReference type="Rhea" id="RHEA:46608"/>
        <dbReference type="Rhea" id="RHEA-COMP:11060"/>
        <dbReference type="Rhea" id="RHEA-COMP:11605"/>
        <dbReference type="ChEBI" id="CHEBI:15378"/>
        <dbReference type="ChEBI" id="CHEBI:30013"/>
        <dbReference type="ChEBI" id="CHEBI:30616"/>
        <dbReference type="ChEBI" id="CHEBI:61977"/>
        <dbReference type="ChEBI" id="CHEBI:456216"/>
        <dbReference type="EC" id="2.7.11.1"/>
    </reaction>
</comment>
<feature type="transmembrane region" description="Helical" evidence="27">
    <location>
        <begin position="179"/>
        <end position="200"/>
    </location>
</feature>
<dbReference type="PROSITE" id="PS50011">
    <property type="entry name" value="PROTEIN_KINASE_DOM"/>
    <property type="match status" value="2"/>
</dbReference>
<dbReference type="InterPro" id="IPR003591">
    <property type="entry name" value="Leu-rich_rpt_typical-subtyp"/>
</dbReference>
<keyword evidence="17" id="KW-0418">Kinase</keyword>
<dbReference type="InterPro" id="IPR055414">
    <property type="entry name" value="LRR_R13L4/SHOC2-like"/>
</dbReference>
<evidence type="ECO:0000259" key="29">
    <source>
        <dbReference type="PROSITE" id="PS50850"/>
    </source>
</evidence>
<feature type="transmembrane region" description="Helical" evidence="27">
    <location>
        <begin position="327"/>
        <end position="349"/>
    </location>
</feature>
<dbReference type="PANTHER" id="PTHR27000">
    <property type="entry name" value="LEUCINE-RICH REPEAT RECEPTOR-LIKE PROTEIN KINASE FAMILY PROTEIN-RELATED"/>
    <property type="match status" value="1"/>
</dbReference>
<dbReference type="SMART" id="SM00369">
    <property type="entry name" value="LRR_TYP"/>
    <property type="match status" value="16"/>
</dbReference>
<dbReference type="SUPFAM" id="SSF52058">
    <property type="entry name" value="L domain-like"/>
    <property type="match status" value="5"/>
</dbReference>
<dbReference type="SMART" id="SM00365">
    <property type="entry name" value="LRR_SD22"/>
    <property type="match status" value="14"/>
</dbReference>
<dbReference type="EC" id="2.7.11.1" evidence="6"/>
<evidence type="ECO:0000256" key="10">
    <source>
        <dbReference type="ARBA" id="ARBA00022553"/>
    </source>
</evidence>
<dbReference type="GO" id="GO:0051119">
    <property type="term" value="F:sugar transmembrane transporter activity"/>
    <property type="evidence" value="ECO:0007669"/>
    <property type="project" value="InterPro"/>
</dbReference>
<evidence type="ECO:0000256" key="22">
    <source>
        <dbReference type="ARBA" id="ARBA00023180"/>
    </source>
</evidence>
<dbReference type="Gene3D" id="1.20.1250.20">
    <property type="entry name" value="MFS general substrate transporter like domains"/>
    <property type="match status" value="1"/>
</dbReference>
<keyword evidence="18 25" id="KW-0067">ATP-binding</keyword>
<evidence type="ECO:0000256" key="23">
    <source>
        <dbReference type="ARBA" id="ARBA00047899"/>
    </source>
</evidence>
<dbReference type="SMART" id="SM00220">
    <property type="entry name" value="S_TKc"/>
    <property type="match status" value="2"/>
</dbReference>
<feature type="domain" description="Protein kinase" evidence="28">
    <location>
        <begin position="1161"/>
        <end position="1541"/>
    </location>
</feature>
<feature type="region of interest" description="Disordered" evidence="26">
    <location>
        <begin position="1"/>
        <end position="30"/>
    </location>
</feature>
<keyword evidence="12" id="KW-0808">Transferase</keyword>
<dbReference type="GO" id="GO:0005524">
    <property type="term" value="F:ATP binding"/>
    <property type="evidence" value="ECO:0007669"/>
    <property type="project" value="UniProtKB-UniRule"/>
</dbReference>
<dbReference type="CDD" id="cd17358">
    <property type="entry name" value="MFS_GLUT6_8_Class3_like"/>
    <property type="match status" value="1"/>
</dbReference>
<keyword evidence="20 27" id="KW-0472">Membrane</keyword>
<dbReference type="InterPro" id="IPR017441">
    <property type="entry name" value="Protein_kinase_ATP_BS"/>
</dbReference>
<evidence type="ECO:0000256" key="20">
    <source>
        <dbReference type="ARBA" id="ARBA00023136"/>
    </source>
</evidence>
<dbReference type="EMBL" id="CAADRP010000779">
    <property type="protein sequence ID" value="VFU32022.1"/>
    <property type="molecule type" value="Genomic_DNA"/>
</dbReference>
<dbReference type="GO" id="GO:0004674">
    <property type="term" value="F:protein serine/threonine kinase activity"/>
    <property type="evidence" value="ECO:0007669"/>
    <property type="project" value="UniProtKB-KW"/>
</dbReference>
<evidence type="ECO:0000256" key="4">
    <source>
        <dbReference type="ARBA" id="ARBA00008684"/>
    </source>
</evidence>
<evidence type="ECO:0000256" key="13">
    <source>
        <dbReference type="ARBA" id="ARBA00022692"/>
    </source>
</evidence>
<feature type="transmembrane region" description="Helical" evidence="27">
    <location>
        <begin position="361"/>
        <end position="385"/>
    </location>
</feature>
<comment type="similarity">
    <text evidence="4">Belongs to the protein kinase superfamily. Ser/Thr protein kinase family.</text>
</comment>
<keyword evidence="21" id="KW-0675">Receptor</keyword>
<dbReference type="InterPro" id="IPR044775">
    <property type="entry name" value="MFS_ERD6/Tret1-like"/>
</dbReference>
<dbReference type="FunFam" id="1.10.510.10:FF:000358">
    <property type="entry name" value="Putative leucine-rich repeat receptor-like serine/threonine-protein kinase"/>
    <property type="match status" value="1"/>
</dbReference>
<feature type="transmembrane region" description="Helical" evidence="27">
    <location>
        <begin position="261"/>
        <end position="283"/>
    </location>
</feature>
<dbReference type="Gene3D" id="1.10.510.10">
    <property type="entry name" value="Transferase(Phosphotransferase) domain 1"/>
    <property type="match status" value="2"/>
</dbReference>
<comment type="catalytic activity">
    <reaction evidence="24">
        <text>L-seryl-[protein] + ATP = O-phospho-L-seryl-[protein] + ADP + H(+)</text>
        <dbReference type="Rhea" id="RHEA:17989"/>
        <dbReference type="Rhea" id="RHEA-COMP:9863"/>
        <dbReference type="Rhea" id="RHEA-COMP:11604"/>
        <dbReference type="ChEBI" id="CHEBI:15378"/>
        <dbReference type="ChEBI" id="CHEBI:29999"/>
        <dbReference type="ChEBI" id="CHEBI:30616"/>
        <dbReference type="ChEBI" id="CHEBI:83421"/>
        <dbReference type="ChEBI" id="CHEBI:456216"/>
        <dbReference type="EC" id="2.7.11.1"/>
    </reaction>
</comment>
<dbReference type="Pfam" id="PF00069">
    <property type="entry name" value="Pkinase"/>
    <property type="match status" value="2"/>
</dbReference>
<evidence type="ECO:0000256" key="7">
    <source>
        <dbReference type="ARBA" id="ARBA00022448"/>
    </source>
</evidence>
<dbReference type="FunFam" id="3.30.200.20:FF:000432">
    <property type="entry name" value="LRR receptor-like serine/threonine-protein kinase EFR"/>
    <property type="match status" value="2"/>
</dbReference>
<evidence type="ECO:0000256" key="18">
    <source>
        <dbReference type="ARBA" id="ARBA00022840"/>
    </source>
</evidence>
<feature type="domain" description="Protein kinase" evidence="28">
    <location>
        <begin position="2063"/>
        <end position="2331"/>
    </location>
</feature>
<gene>
    <name evidence="30" type="ORF">SVIM_LOCUS138784</name>
</gene>
<name>A0A6N2L435_SALVM</name>
<dbReference type="Pfam" id="PF00560">
    <property type="entry name" value="LRR_1"/>
    <property type="match status" value="11"/>
</dbReference>
<dbReference type="PROSITE" id="PS00108">
    <property type="entry name" value="PROTEIN_KINASE_ST"/>
    <property type="match status" value="2"/>
</dbReference>
<reference evidence="30" key="1">
    <citation type="submission" date="2019-03" db="EMBL/GenBank/DDBJ databases">
        <authorList>
            <person name="Mank J."/>
            <person name="Almeida P."/>
        </authorList>
    </citation>
    <scope>NUCLEOTIDE SEQUENCE</scope>
    <source>
        <strain evidence="30">78183</strain>
    </source>
</reference>
<evidence type="ECO:0000256" key="24">
    <source>
        <dbReference type="ARBA" id="ARBA00048679"/>
    </source>
</evidence>
<evidence type="ECO:0000256" key="5">
    <source>
        <dbReference type="ARBA" id="ARBA00009592"/>
    </source>
</evidence>
<keyword evidence="22" id="KW-0325">Glycoprotein</keyword>
<dbReference type="Pfam" id="PF13855">
    <property type="entry name" value="LRR_8"/>
    <property type="match status" value="4"/>
</dbReference>
<dbReference type="InterPro" id="IPR001611">
    <property type="entry name" value="Leu-rich_rpt"/>
</dbReference>
<dbReference type="FunFam" id="3.80.10.10:FF:000383">
    <property type="entry name" value="Leucine-rich repeat receptor protein kinase EMS1"/>
    <property type="match status" value="1"/>
</dbReference>
<dbReference type="PROSITE" id="PS00107">
    <property type="entry name" value="PROTEIN_KINASE_ATP"/>
    <property type="match status" value="2"/>
</dbReference>
<feature type="transmembrane region" description="Helical" evidence="27">
    <location>
        <begin position="123"/>
        <end position="143"/>
    </location>
</feature>
<feature type="transmembrane region" description="Helical" evidence="27">
    <location>
        <begin position="303"/>
        <end position="320"/>
    </location>
</feature>
<dbReference type="Pfam" id="PF23598">
    <property type="entry name" value="LRR_14"/>
    <property type="match status" value="1"/>
</dbReference>
<dbReference type="InterPro" id="IPR005829">
    <property type="entry name" value="Sugar_transporter_CS"/>
</dbReference>
<dbReference type="PROSITE" id="PS51450">
    <property type="entry name" value="LRR"/>
    <property type="match status" value="3"/>
</dbReference>
<dbReference type="SUPFAM" id="SSF103473">
    <property type="entry name" value="MFS general substrate transporter"/>
    <property type="match status" value="1"/>
</dbReference>